<dbReference type="AlphaFoldDB" id="A0A3B1AZU1"/>
<sequence length="135" mass="15103">MIVSQRLKDIMTGSVLLLAFSFSVQAGDDASIKGELRQNIQTSMSSFIQKQNIDGSMYVYDAVDGKLLKLELDELHSGIVKKGDFYVSCADFIDDKGRKVDIDFLVRPAEDGLVTTQALIHSIDGKKRKYHLEKM</sequence>
<name>A0A3B1AZU1_9ZZZZ</name>
<dbReference type="EMBL" id="UOFX01000088">
    <property type="protein sequence ID" value="VAX11599.1"/>
    <property type="molecule type" value="Genomic_DNA"/>
</dbReference>
<protein>
    <submittedName>
        <fullName evidence="1">Uncharacterized protein</fullName>
    </submittedName>
</protein>
<accession>A0A3B1AZU1</accession>
<reference evidence="1" key="1">
    <citation type="submission" date="2018-06" db="EMBL/GenBank/DDBJ databases">
        <authorList>
            <person name="Zhirakovskaya E."/>
        </authorList>
    </citation>
    <scope>NUCLEOTIDE SEQUENCE</scope>
</reference>
<evidence type="ECO:0000313" key="1">
    <source>
        <dbReference type="EMBL" id="VAX11599.1"/>
    </source>
</evidence>
<gene>
    <name evidence="1" type="ORF">MNBD_GAMMA26-505</name>
</gene>
<organism evidence="1">
    <name type="scientific">hydrothermal vent metagenome</name>
    <dbReference type="NCBI Taxonomy" id="652676"/>
    <lineage>
        <taxon>unclassified sequences</taxon>
        <taxon>metagenomes</taxon>
        <taxon>ecological metagenomes</taxon>
    </lineage>
</organism>
<proteinExistence type="predicted"/>